<dbReference type="InterPro" id="IPR005162">
    <property type="entry name" value="Retrotrans_gag_dom"/>
</dbReference>
<accession>A0ABY6L480</accession>
<dbReference type="EMBL" id="CP092874">
    <property type="protein sequence ID" value="UYV75292.1"/>
    <property type="molecule type" value="Genomic_DNA"/>
</dbReference>
<evidence type="ECO:0000313" key="2">
    <source>
        <dbReference type="EMBL" id="UYV75292.1"/>
    </source>
</evidence>
<feature type="domain" description="Retrotransposon gag" evidence="1">
    <location>
        <begin position="102"/>
        <end position="192"/>
    </location>
</feature>
<evidence type="ECO:0000313" key="3">
    <source>
        <dbReference type="Proteomes" id="UP001235939"/>
    </source>
</evidence>
<dbReference type="Proteomes" id="UP001235939">
    <property type="component" value="Chromosome 12"/>
</dbReference>
<proteinExistence type="predicted"/>
<dbReference type="PANTHER" id="PTHR33194">
    <property type="entry name" value="ZINC KNUCKLE DOMAINCONTAINING PROTEIN"/>
    <property type="match status" value="1"/>
</dbReference>
<dbReference type="PANTHER" id="PTHR33194:SF4">
    <property type="entry name" value="CCHC-TYPE DOMAIN-CONTAINING PROTEIN"/>
    <property type="match status" value="1"/>
</dbReference>
<evidence type="ECO:0000259" key="1">
    <source>
        <dbReference type="Pfam" id="PF03732"/>
    </source>
</evidence>
<organism evidence="2 3">
    <name type="scientific">Cordylochernes scorpioides</name>
    <dbReference type="NCBI Taxonomy" id="51811"/>
    <lineage>
        <taxon>Eukaryota</taxon>
        <taxon>Metazoa</taxon>
        <taxon>Ecdysozoa</taxon>
        <taxon>Arthropoda</taxon>
        <taxon>Chelicerata</taxon>
        <taxon>Arachnida</taxon>
        <taxon>Pseudoscorpiones</taxon>
        <taxon>Cheliferoidea</taxon>
        <taxon>Chernetidae</taxon>
        <taxon>Cordylochernes</taxon>
    </lineage>
</organism>
<gene>
    <name evidence="2" type="ORF">LAZ67_12003347</name>
</gene>
<reference evidence="2 3" key="1">
    <citation type="submission" date="2022-01" db="EMBL/GenBank/DDBJ databases">
        <title>A chromosomal length assembly of Cordylochernes scorpioides.</title>
        <authorList>
            <person name="Zeh D."/>
            <person name="Zeh J."/>
        </authorList>
    </citation>
    <scope>NUCLEOTIDE SEQUENCE [LARGE SCALE GENOMIC DNA]</scope>
    <source>
        <strain evidence="2">IN4F17</strain>
        <tissue evidence="2">Whole Body</tissue>
    </source>
</reference>
<protein>
    <recommendedName>
        <fullName evidence="1">Retrotransposon gag domain-containing protein</fullName>
    </recommendedName>
</protein>
<sequence>MPCAAALNTEYKRCSSCVPGLGALTGSLVDMASARLPPLLVEMVKEEEKPHVQPAAFTYLQQPRNPPNFSGKGSELAHLWLKDYSRVAAYNGWDESMCLANVVFFLEGAARCWFDNVEESITTWNTFKEEFTRTFGDKEDYVRRIESSLKVRAQKPDESVELYIQDVLNLCRQLNPNMSEEDRVGHLMKGVAENIYQALLAIEVTTTGEFTQHCRRIEKLNKIESAVLDLRESPPFRRLMKMSTTL</sequence>
<keyword evidence="3" id="KW-1185">Reference proteome</keyword>
<name>A0ABY6L480_9ARAC</name>
<dbReference type="Pfam" id="PF03732">
    <property type="entry name" value="Retrotrans_gag"/>
    <property type="match status" value="1"/>
</dbReference>